<gene>
    <name evidence="2" type="primary">Cnig_chr_IV.g15173</name>
    <name evidence="2" type="ORF">B9Z55_015173</name>
</gene>
<evidence type="ECO:0000313" key="3">
    <source>
        <dbReference type="Proteomes" id="UP000230233"/>
    </source>
</evidence>
<keyword evidence="1" id="KW-0732">Signal</keyword>
<proteinExistence type="predicted"/>
<feature type="chain" id="PRO_5013794747" evidence="1">
    <location>
        <begin position="24"/>
        <end position="69"/>
    </location>
</feature>
<dbReference type="EMBL" id="PDUG01000004">
    <property type="protein sequence ID" value="PIC36016.1"/>
    <property type="molecule type" value="Genomic_DNA"/>
</dbReference>
<comment type="caution">
    <text evidence="2">The sequence shown here is derived from an EMBL/GenBank/DDBJ whole genome shotgun (WGS) entry which is preliminary data.</text>
</comment>
<sequence length="69" mass="7872">MWLFGSIVQIALLCNLVIPTVEANGELADEFEHYRECLEKVEKDVGEERKIKVVHAVRGADVILPCFTW</sequence>
<protein>
    <submittedName>
        <fullName evidence="2">Uncharacterized protein</fullName>
    </submittedName>
</protein>
<organism evidence="2 3">
    <name type="scientific">Caenorhabditis nigoni</name>
    <dbReference type="NCBI Taxonomy" id="1611254"/>
    <lineage>
        <taxon>Eukaryota</taxon>
        <taxon>Metazoa</taxon>
        <taxon>Ecdysozoa</taxon>
        <taxon>Nematoda</taxon>
        <taxon>Chromadorea</taxon>
        <taxon>Rhabditida</taxon>
        <taxon>Rhabditina</taxon>
        <taxon>Rhabditomorpha</taxon>
        <taxon>Rhabditoidea</taxon>
        <taxon>Rhabditidae</taxon>
        <taxon>Peloderinae</taxon>
        <taxon>Caenorhabditis</taxon>
    </lineage>
</organism>
<dbReference type="AlphaFoldDB" id="A0A2G5U9S6"/>
<evidence type="ECO:0000313" key="2">
    <source>
        <dbReference type="EMBL" id="PIC36016.1"/>
    </source>
</evidence>
<feature type="signal peptide" evidence="1">
    <location>
        <begin position="1"/>
        <end position="23"/>
    </location>
</feature>
<evidence type="ECO:0000256" key="1">
    <source>
        <dbReference type="SAM" id="SignalP"/>
    </source>
</evidence>
<accession>A0A2G5U9S6</accession>
<keyword evidence="3" id="KW-1185">Reference proteome</keyword>
<name>A0A2G5U9S6_9PELO</name>
<reference evidence="3" key="1">
    <citation type="submission" date="2017-10" db="EMBL/GenBank/DDBJ databases">
        <title>Rapid genome shrinkage in a self-fertile nematode reveals novel sperm competition proteins.</title>
        <authorList>
            <person name="Yin D."/>
            <person name="Schwarz E.M."/>
            <person name="Thomas C.G."/>
            <person name="Felde R.L."/>
            <person name="Korf I.F."/>
            <person name="Cutter A.D."/>
            <person name="Schartner C.M."/>
            <person name="Ralston E.J."/>
            <person name="Meyer B.J."/>
            <person name="Haag E.S."/>
        </authorList>
    </citation>
    <scope>NUCLEOTIDE SEQUENCE [LARGE SCALE GENOMIC DNA]</scope>
    <source>
        <strain evidence="3">JU1422</strain>
    </source>
</reference>
<dbReference type="Proteomes" id="UP000230233">
    <property type="component" value="Chromosome IV"/>
</dbReference>